<keyword evidence="2" id="KW-1185">Reference proteome</keyword>
<protein>
    <submittedName>
        <fullName evidence="1">Uncharacterized protein</fullName>
    </submittedName>
</protein>
<dbReference type="Proteomes" id="UP000000528">
    <property type="component" value="Chromosome"/>
</dbReference>
<accession>Q98PY7</accession>
<name>Q98PY7_MYCPU</name>
<gene>
    <name evidence="1" type="ordered locus">MYPU_5820</name>
</gene>
<organism evidence="2">
    <name type="scientific">Mycoplasmopsis pulmonis (strain UAB CTIP)</name>
    <name type="common">Mycoplasma pulmonis</name>
    <dbReference type="NCBI Taxonomy" id="272635"/>
    <lineage>
        <taxon>Bacteria</taxon>
        <taxon>Bacillati</taxon>
        <taxon>Mycoplasmatota</taxon>
        <taxon>Mycoplasmoidales</taxon>
        <taxon>Metamycoplasmataceae</taxon>
        <taxon>Mycoplasmopsis</taxon>
    </lineage>
</organism>
<evidence type="ECO:0000313" key="1">
    <source>
        <dbReference type="EMBL" id="CAC13755.1"/>
    </source>
</evidence>
<dbReference type="EMBL" id="AL445565">
    <property type="protein sequence ID" value="CAC13755.1"/>
    <property type="molecule type" value="Genomic_DNA"/>
</dbReference>
<dbReference type="PIR" id="F90584">
    <property type="entry name" value="F90584"/>
</dbReference>
<reference evidence="1 2" key="1">
    <citation type="journal article" date="2001" name="Nucleic Acids Res.">
        <title>The complete genome sequence of the murine respiratory pathogen Mycoplasma pulmonis.</title>
        <authorList>
            <person name="Chambaud I."/>
            <person name="Heilig R."/>
            <person name="Ferris S."/>
            <person name="Barbe V."/>
            <person name="Samson D."/>
            <person name="Galisson F."/>
            <person name="Moszer I."/>
            <person name="Dybvig K."/>
            <person name="Wroblewski H."/>
            <person name="Viari A."/>
            <person name="Rocha E.P.C."/>
            <person name="Blanchard A."/>
        </authorList>
    </citation>
    <scope>NUCLEOTIDE SEQUENCE [LARGE SCALE GENOMIC DNA]</scope>
    <source>
        <strain evidence="1 2">UAB CTIP</strain>
    </source>
</reference>
<dbReference type="KEGG" id="mpu:MYPU_5820"/>
<proteinExistence type="predicted"/>
<dbReference type="HOGENOM" id="CLU_3120089_0_0_14"/>
<dbReference type="AlphaFoldDB" id="Q98PY7"/>
<evidence type="ECO:0000313" key="2">
    <source>
        <dbReference type="Proteomes" id="UP000000528"/>
    </source>
</evidence>
<sequence>MTFCPINFSYLSLTITDKCDVLFKILVALPCEWGWNLFRVGPSLTITFET</sequence>